<feature type="disulfide bond" evidence="6">
    <location>
        <begin position="176"/>
        <end position="185"/>
    </location>
</feature>
<dbReference type="PANTHER" id="PTHR15036:SF67">
    <property type="entry name" value="LAMININ SUBUNIT ALPHA-LIKE PROTEIN"/>
    <property type="match status" value="1"/>
</dbReference>
<dbReference type="Proteomes" id="UP000030764">
    <property type="component" value="Unassembled WGS sequence"/>
</dbReference>
<dbReference type="Pfam" id="PF02210">
    <property type="entry name" value="Laminin_G_2"/>
    <property type="match status" value="3"/>
</dbReference>
<feature type="disulfide bond" evidence="6">
    <location>
        <begin position="128"/>
        <end position="137"/>
    </location>
</feature>
<dbReference type="GO" id="GO:0005604">
    <property type="term" value="C:basement membrane"/>
    <property type="evidence" value="ECO:0007669"/>
    <property type="project" value="UniProtKB-ARBA"/>
</dbReference>
<dbReference type="FunFam" id="2.10.25.10:FF:000188">
    <property type="entry name" value="Laminin subunit gamma 2"/>
    <property type="match status" value="1"/>
</dbReference>
<dbReference type="SUPFAM" id="SSF49899">
    <property type="entry name" value="Concanavalin A-like lectins/glucanases"/>
    <property type="match status" value="4"/>
</dbReference>
<keyword evidence="2" id="KW-0677">Repeat</keyword>
<dbReference type="SMART" id="SM00282">
    <property type="entry name" value="LamG"/>
    <property type="match status" value="4"/>
</dbReference>
<dbReference type="InterPro" id="IPR013320">
    <property type="entry name" value="ConA-like_dom_sf"/>
</dbReference>
<evidence type="ECO:0000313" key="9">
    <source>
        <dbReference type="EMBL" id="KFD50649.1"/>
    </source>
</evidence>
<dbReference type="CDD" id="cd00055">
    <property type="entry name" value="EGF_Lam"/>
    <property type="match status" value="3"/>
</dbReference>
<feature type="domain" description="Laminin G" evidence="7">
    <location>
        <begin position="1159"/>
        <end position="1334"/>
    </location>
</feature>
<evidence type="ECO:0000256" key="1">
    <source>
        <dbReference type="ARBA" id="ARBA00022729"/>
    </source>
</evidence>
<organism evidence="9 10">
    <name type="scientific">Trichuris suis</name>
    <name type="common">pig whipworm</name>
    <dbReference type="NCBI Taxonomy" id="68888"/>
    <lineage>
        <taxon>Eukaryota</taxon>
        <taxon>Metazoa</taxon>
        <taxon>Ecdysozoa</taxon>
        <taxon>Nematoda</taxon>
        <taxon>Enoplea</taxon>
        <taxon>Dorylaimia</taxon>
        <taxon>Trichinellida</taxon>
        <taxon>Trichuridae</taxon>
        <taxon>Trichuris</taxon>
    </lineage>
</organism>
<gene>
    <name evidence="9" type="ORF">M513_08456</name>
</gene>
<evidence type="ECO:0008006" key="11">
    <source>
        <dbReference type="Google" id="ProtNLM"/>
    </source>
</evidence>
<dbReference type="Pfam" id="PF00054">
    <property type="entry name" value="Laminin_G_1"/>
    <property type="match status" value="1"/>
</dbReference>
<sequence>MRWQLRGSNGKAYRMNRSMRRGNVGISGSGKRRDSKADIAFVSFCARAASGGEQHSKNQACSCNHCGAERCETQTGKCSCKQNVEGENCDHCVNNAWGFHYCQGCQMCNCAPASMSRQCDPQTGQCPCHSGASGIFCDKCAEGYWNYSLSGCQKCDCESDLAMGTICDTATGQCHCMEGATGIRCENCLPGYVVIPHHGCQVCDECVLGLVEDMRQTARTFDEMEFDMQNVTIEQVFSQRLNRLQSSTNSLQVIGTHFDFKARKRVFPQQYVHYMKSLIAERTNDVGPFTVPHNKHLDEVTVKADSSSRNRDKLTETWLKEASDFLTGIKATTMEESAKSLMISAEETESITSEVQEFENSLADLHNHTASLMERGSTMIISIRDLQSNLNRSRAKIPDSNTSKIEKTLSEAYEGMNSAQEIITGTVDLGRASKKYWDNLNLQLDIHAEDLVQQFSGSTENVSEAVEASSAYRQVVEVLNSTKETLSEIQITLDDKLSVRFFYVLQGRFGHCMSFKLAALKPLLQDLGDMVNASLNEMRIATGIRSDITNRVRKELSSQEEVISNFRTQLNAAIDILKEMKKGADVYERIVLVHLMHIEQVSVVVPEVLGNVSSLRQAFVKSVTAMNAAETGITLLREKIARARNLANMVKLGVRFYLNSSLELYKGDLLKKVEAQTDISLFFRTQYPDGLLFFLGNQENPAIRANDVLMDYLALEVKDGRARCIFDLGAGDASVTSNRVVSDNRWHKASVERVGKLLTLKVSTEGEPDDQTEIFSHGSKSILNLNKNYSKLFIGGVPTSFELPKTIVNHRFNGQIEGLVLHGEPKGLWNFALDGRNNTFGAPERRELHSEASLNGCSCNSGIHLNGKGYAVLQRLMWNPRQHIDLVFYFKTYASEGLMFYAGKDRDVLAVELKRGHVRLYLNLGSGGALLTTPRKYNDGNYHRVQVKREGKHAILSVNLADTVEGYSPGGLNHLDVTDTFYVGGVPYEVLPAKSPLSRHGFHGCIERMHVNGHNVNLNRYVEGYFVEPGCPERVNSLWVALNEGNILMKSRSAGVDTDYVTVNVKNFSDGDWHHLSVSKSGEQMLNFATAERSGEYISFDVCPDELFPSLDDNFLALENLTEPGNVSSIPGAAAGGGKESSCALRLKPVRHTPCGGNCYRFGVEKNSRLEFEALSSPIDSKSEISLELRTNAHSGFVLFAWNQKMDYLALYLKDGRLIFEFDSGSGPAVLQSKSDIFDYQWHYVKLIRRGRDGTLWLDDVFQAEGKSNGLASRIELKRPFYVGGLPDDTYRLAQRQRTNFQSIAAVFSGCLRNLLLNGNPLGDISNSVGVYPCDNSEERGLYFGEQPGYFFLEHKFQVNKMFSLDLQVKPRINDGILFVIATPSGSEIITSQLNEGDLLVSLEQNGSKPQQLRMKMKPKNLTCDGHWHTIRLLKVNNFLTVGFDGSNAHTQLKKTTSFANGEKFNLYLGGIPESFVAKGLLSKGNDWLRQTARLRLMANESRLGYFVGCMRDISLDPTNGKQRTYTDFKEIPLFGSASVDGCPLD</sequence>
<accession>A0A085M0A3</accession>
<protein>
    <recommendedName>
        <fullName evidence="11">Laminin G domain protein</fullName>
    </recommendedName>
</protein>
<keyword evidence="1" id="KW-0732">Signal</keyword>
<dbReference type="InterPro" id="IPR001791">
    <property type="entry name" value="Laminin_G"/>
</dbReference>
<dbReference type="GO" id="GO:0005576">
    <property type="term" value="C:extracellular region"/>
    <property type="evidence" value="ECO:0007669"/>
    <property type="project" value="UniProtKB-ARBA"/>
</dbReference>
<evidence type="ECO:0000313" key="10">
    <source>
        <dbReference type="Proteomes" id="UP000030764"/>
    </source>
</evidence>
<evidence type="ECO:0000256" key="3">
    <source>
        <dbReference type="ARBA" id="ARBA00023157"/>
    </source>
</evidence>
<dbReference type="PROSITE" id="PS01248">
    <property type="entry name" value="EGF_LAM_1"/>
    <property type="match status" value="1"/>
</dbReference>
<feature type="domain" description="Laminin EGF-like" evidence="8">
    <location>
        <begin position="61"/>
        <end position="107"/>
    </location>
</feature>
<dbReference type="Gene3D" id="2.10.25.10">
    <property type="entry name" value="Laminin"/>
    <property type="match status" value="3"/>
</dbReference>
<dbReference type="GO" id="GO:0016020">
    <property type="term" value="C:membrane"/>
    <property type="evidence" value="ECO:0007669"/>
    <property type="project" value="UniProtKB-SubCell"/>
</dbReference>
<feature type="domain" description="Laminin EGF-like" evidence="8">
    <location>
        <begin position="155"/>
        <end position="202"/>
    </location>
</feature>
<dbReference type="PROSITE" id="PS50025">
    <property type="entry name" value="LAM_G_DOMAIN"/>
    <property type="match status" value="4"/>
</dbReference>
<name>A0A085M0A3_9BILA</name>
<feature type="domain" description="Laminin EGF-like" evidence="8">
    <location>
        <begin position="108"/>
        <end position="154"/>
    </location>
</feature>
<dbReference type="SUPFAM" id="SSF57196">
    <property type="entry name" value="EGF/Laminin"/>
    <property type="match status" value="2"/>
</dbReference>
<keyword evidence="3 6" id="KW-1015">Disulfide bond</keyword>
<evidence type="ECO:0000256" key="6">
    <source>
        <dbReference type="PROSITE-ProRule" id="PRU00460"/>
    </source>
</evidence>
<dbReference type="Pfam" id="PF00053">
    <property type="entry name" value="EGF_laminin"/>
    <property type="match status" value="3"/>
</dbReference>
<proteinExistence type="predicted"/>
<feature type="domain" description="Laminin G" evidence="7">
    <location>
        <begin position="1340"/>
        <end position="1543"/>
    </location>
</feature>
<dbReference type="FunFam" id="2.10.25.10:FF:000082">
    <property type="entry name" value="Laminin subunit alpha 1"/>
    <property type="match status" value="1"/>
</dbReference>
<dbReference type="SMART" id="SM00180">
    <property type="entry name" value="EGF_Lam"/>
    <property type="match status" value="3"/>
</dbReference>
<dbReference type="Gene3D" id="2.60.120.200">
    <property type="match status" value="4"/>
</dbReference>
<keyword evidence="4" id="KW-0325">Glycoprotein</keyword>
<evidence type="ECO:0000256" key="5">
    <source>
        <dbReference type="ARBA" id="ARBA00023292"/>
    </source>
</evidence>
<reference evidence="9 10" key="1">
    <citation type="journal article" date="2014" name="Nat. Genet.">
        <title>Genome and transcriptome of the porcine whipworm Trichuris suis.</title>
        <authorList>
            <person name="Jex A.R."/>
            <person name="Nejsum P."/>
            <person name="Schwarz E.M."/>
            <person name="Hu L."/>
            <person name="Young N.D."/>
            <person name="Hall R.S."/>
            <person name="Korhonen P.K."/>
            <person name="Liao S."/>
            <person name="Thamsborg S."/>
            <person name="Xia J."/>
            <person name="Xu P."/>
            <person name="Wang S."/>
            <person name="Scheerlinck J.P."/>
            <person name="Hofmann A."/>
            <person name="Sternberg P.W."/>
            <person name="Wang J."/>
            <person name="Gasser R.B."/>
        </authorList>
    </citation>
    <scope>NUCLEOTIDE SEQUENCE [LARGE SCALE GENOMIC DNA]</scope>
    <source>
        <strain evidence="9">DCEP-RM93M</strain>
    </source>
</reference>
<dbReference type="PROSITE" id="PS50027">
    <property type="entry name" value="EGF_LAM_2"/>
    <property type="match status" value="3"/>
</dbReference>
<keyword evidence="10" id="KW-1185">Reference proteome</keyword>
<feature type="disulfide bond" evidence="6">
    <location>
        <begin position="155"/>
        <end position="167"/>
    </location>
</feature>
<feature type="domain" description="Laminin G" evidence="7">
    <location>
        <begin position="653"/>
        <end position="857"/>
    </location>
</feature>
<evidence type="ECO:0000259" key="8">
    <source>
        <dbReference type="PROSITE" id="PS50027"/>
    </source>
</evidence>
<keyword evidence="5 6" id="KW-0424">Laminin EGF-like domain</keyword>
<feature type="disulfide bond" evidence="6">
    <location>
        <begin position="80"/>
        <end position="89"/>
    </location>
</feature>
<dbReference type="EMBL" id="KL363250">
    <property type="protein sequence ID" value="KFD50649.1"/>
    <property type="molecule type" value="Genomic_DNA"/>
</dbReference>
<dbReference type="PANTHER" id="PTHR15036">
    <property type="entry name" value="PIKACHURIN-LIKE PROTEIN"/>
    <property type="match status" value="1"/>
</dbReference>
<dbReference type="CDD" id="cd00110">
    <property type="entry name" value="LamG"/>
    <property type="match status" value="4"/>
</dbReference>
<evidence type="ECO:0000256" key="4">
    <source>
        <dbReference type="ARBA" id="ARBA00023180"/>
    </source>
</evidence>
<comment type="caution">
    <text evidence="6">Lacks conserved residue(s) required for the propagation of feature annotation.</text>
</comment>
<dbReference type="InterPro" id="IPR050372">
    <property type="entry name" value="Neurexin-related_CASP"/>
</dbReference>
<feature type="disulfide bond" evidence="6">
    <location>
        <begin position="157"/>
        <end position="174"/>
    </location>
</feature>
<evidence type="ECO:0000259" key="7">
    <source>
        <dbReference type="PROSITE" id="PS50025"/>
    </source>
</evidence>
<feature type="domain" description="Laminin G" evidence="7">
    <location>
        <begin position="860"/>
        <end position="1031"/>
    </location>
</feature>
<dbReference type="InterPro" id="IPR002049">
    <property type="entry name" value="LE_dom"/>
</dbReference>
<evidence type="ECO:0000256" key="2">
    <source>
        <dbReference type="ARBA" id="ARBA00022737"/>
    </source>
</evidence>
<dbReference type="PRINTS" id="PR00011">
    <property type="entry name" value="EGFLAMININ"/>
</dbReference>